<protein>
    <submittedName>
        <fullName evidence="1">Uncharacterized protein</fullName>
    </submittedName>
</protein>
<gene>
    <name evidence="1" type="primary">AVEN_189095_1</name>
    <name evidence="1" type="ORF">CDAR_412641</name>
</gene>
<evidence type="ECO:0000313" key="1">
    <source>
        <dbReference type="EMBL" id="GIY09880.1"/>
    </source>
</evidence>
<dbReference type="AlphaFoldDB" id="A0AAV4QL29"/>
<keyword evidence="2" id="KW-1185">Reference proteome</keyword>
<accession>A0AAV4QL29</accession>
<comment type="caution">
    <text evidence="1">The sequence shown here is derived from an EMBL/GenBank/DDBJ whole genome shotgun (WGS) entry which is preliminary data.</text>
</comment>
<dbReference type="Proteomes" id="UP001054837">
    <property type="component" value="Unassembled WGS sequence"/>
</dbReference>
<organism evidence="1 2">
    <name type="scientific">Caerostris darwini</name>
    <dbReference type="NCBI Taxonomy" id="1538125"/>
    <lineage>
        <taxon>Eukaryota</taxon>
        <taxon>Metazoa</taxon>
        <taxon>Ecdysozoa</taxon>
        <taxon>Arthropoda</taxon>
        <taxon>Chelicerata</taxon>
        <taxon>Arachnida</taxon>
        <taxon>Araneae</taxon>
        <taxon>Araneomorphae</taxon>
        <taxon>Entelegynae</taxon>
        <taxon>Araneoidea</taxon>
        <taxon>Araneidae</taxon>
        <taxon>Caerostris</taxon>
    </lineage>
</organism>
<proteinExistence type="predicted"/>
<reference evidence="1 2" key="1">
    <citation type="submission" date="2021-06" db="EMBL/GenBank/DDBJ databases">
        <title>Caerostris darwini draft genome.</title>
        <authorList>
            <person name="Kono N."/>
            <person name="Arakawa K."/>
        </authorList>
    </citation>
    <scope>NUCLEOTIDE SEQUENCE [LARGE SCALE GENOMIC DNA]</scope>
</reference>
<evidence type="ECO:0000313" key="2">
    <source>
        <dbReference type="Proteomes" id="UP001054837"/>
    </source>
</evidence>
<dbReference type="EMBL" id="BPLQ01004692">
    <property type="protein sequence ID" value="GIY09880.1"/>
    <property type="molecule type" value="Genomic_DNA"/>
</dbReference>
<sequence>MDRSFEKKEKFSFEGNRTFDDPTFDIENVLASLKTVKEFSKSFEELNNEIYADYPKLMKQNKEIEDLNSLYSYQFRSVAVRFEKWASERRQLIKKIKKMADALDRDKLLLCKAKIGFSSMDVLGTIGSAVLNHFQYSQTSTLLYLGAACGCVSFVCSLVDITKTSYMMEDILKEFRKDAENLMEIQRFLQKMYDFDKTVQSLFPHGIDGRIVRLIQEPHTARYTKGDIYQNVVGNLASTNISAQIFMAILLSNTRVDSTLIKDEAVLEKIKSFSMSSAAEKWWIRMKHQGLLPISNKSRIFTHLNSFSRLESLPIRTFPLLSSPAVHLNGFPAIGAVVLNGLVVFDAYCDLLQSGKSRESDLLKEMKRTLETEYKRVTEVYEQLVPYSDE</sequence>
<name>A0AAV4QL29_9ARAC</name>